<feature type="signal peptide" evidence="9">
    <location>
        <begin position="1"/>
        <end position="24"/>
    </location>
</feature>
<evidence type="ECO:0008006" key="12">
    <source>
        <dbReference type="Google" id="ProtNLM"/>
    </source>
</evidence>
<proteinExistence type="predicted"/>
<dbReference type="Proteomes" id="UP001151699">
    <property type="component" value="Chromosome A"/>
</dbReference>
<dbReference type="PANTHER" id="PTHR33562:SF14">
    <property type="entry name" value="PROTEIN QUIVER"/>
    <property type="match status" value="1"/>
</dbReference>
<dbReference type="InterPro" id="IPR031424">
    <property type="entry name" value="QVR-like"/>
</dbReference>
<name>A0A9Q0NB28_9DIPT</name>
<evidence type="ECO:0000313" key="10">
    <source>
        <dbReference type="EMBL" id="KAJ6647051.1"/>
    </source>
</evidence>
<keyword evidence="11" id="KW-1185">Reference proteome</keyword>
<protein>
    <recommendedName>
        <fullName evidence="12">Protein sleepless</fullName>
    </recommendedName>
</protein>
<dbReference type="EMBL" id="WJQU01000001">
    <property type="protein sequence ID" value="KAJ6647051.1"/>
    <property type="molecule type" value="Genomic_DNA"/>
</dbReference>
<comment type="subcellular location">
    <subcellularLocation>
        <location evidence="1">Membrane</location>
        <topology evidence="1">Lipid-anchor</topology>
        <topology evidence="1">GPI-anchor</topology>
    </subcellularLocation>
</comment>
<dbReference type="InterPro" id="IPR050975">
    <property type="entry name" value="Sleep_regulator"/>
</dbReference>
<keyword evidence="4 9" id="KW-0732">Signal</keyword>
<dbReference type="PANTHER" id="PTHR33562">
    <property type="entry name" value="ATILLA, ISOFORM B-RELATED-RELATED"/>
    <property type="match status" value="1"/>
</dbReference>
<evidence type="ECO:0000256" key="9">
    <source>
        <dbReference type="SAM" id="SignalP"/>
    </source>
</evidence>
<gene>
    <name evidence="10" type="ORF">Bhyg_02269</name>
</gene>
<keyword evidence="2" id="KW-0336">GPI-anchor</keyword>
<evidence type="ECO:0000256" key="1">
    <source>
        <dbReference type="ARBA" id="ARBA00004589"/>
    </source>
</evidence>
<feature type="chain" id="PRO_5040280683" description="Protein sleepless" evidence="9">
    <location>
        <begin position="25"/>
        <end position="235"/>
    </location>
</feature>
<accession>A0A9Q0NB28</accession>
<evidence type="ECO:0000256" key="2">
    <source>
        <dbReference type="ARBA" id="ARBA00022622"/>
    </source>
</evidence>
<keyword evidence="7" id="KW-0325">Glycoprotein</keyword>
<keyword evidence="3" id="KW-0812">Transmembrane</keyword>
<keyword evidence="8" id="KW-0449">Lipoprotein</keyword>
<dbReference type="Pfam" id="PF17064">
    <property type="entry name" value="QVR"/>
    <property type="match status" value="2"/>
</dbReference>
<sequence>MAVMQSIVFASAVILVLLVNEGSAIRCYECNSFNDTRCANDMPPQELSIFCSISKDGRESTTCRKIVQQIEFSVNGLKPDVRIIRSCAHDSSDTKSKCYKRAGFGGRQVVCGCSAIRCYECNSYNDTRCSQDIPPKDLSIECGDHQKGVKYSFCRKTKQIIEFSVNQLPADTRIIRGCGWDDSSYKNKCYQRSGFGGRQEVCSCDHDNCNGSTTLKSSLLGVIALSLFTIFFLKN</sequence>
<organism evidence="10 11">
    <name type="scientific">Pseudolycoriella hygida</name>
    <dbReference type="NCBI Taxonomy" id="35572"/>
    <lineage>
        <taxon>Eukaryota</taxon>
        <taxon>Metazoa</taxon>
        <taxon>Ecdysozoa</taxon>
        <taxon>Arthropoda</taxon>
        <taxon>Hexapoda</taxon>
        <taxon>Insecta</taxon>
        <taxon>Pterygota</taxon>
        <taxon>Neoptera</taxon>
        <taxon>Endopterygota</taxon>
        <taxon>Diptera</taxon>
        <taxon>Nematocera</taxon>
        <taxon>Sciaroidea</taxon>
        <taxon>Sciaridae</taxon>
        <taxon>Pseudolycoriella</taxon>
    </lineage>
</organism>
<evidence type="ECO:0000256" key="6">
    <source>
        <dbReference type="ARBA" id="ARBA00023136"/>
    </source>
</evidence>
<keyword evidence="6" id="KW-0472">Membrane</keyword>
<evidence type="ECO:0000256" key="4">
    <source>
        <dbReference type="ARBA" id="ARBA00022729"/>
    </source>
</evidence>
<evidence type="ECO:0000256" key="3">
    <source>
        <dbReference type="ARBA" id="ARBA00022692"/>
    </source>
</evidence>
<evidence type="ECO:0000313" key="11">
    <source>
        <dbReference type="Proteomes" id="UP001151699"/>
    </source>
</evidence>
<dbReference type="OrthoDB" id="6496929at2759"/>
<evidence type="ECO:0000256" key="8">
    <source>
        <dbReference type="ARBA" id="ARBA00023288"/>
    </source>
</evidence>
<evidence type="ECO:0000256" key="5">
    <source>
        <dbReference type="ARBA" id="ARBA00022989"/>
    </source>
</evidence>
<dbReference type="GO" id="GO:0098552">
    <property type="term" value="C:side of membrane"/>
    <property type="evidence" value="ECO:0007669"/>
    <property type="project" value="UniProtKB-KW"/>
</dbReference>
<dbReference type="GO" id="GO:0032222">
    <property type="term" value="P:regulation of synaptic transmission, cholinergic"/>
    <property type="evidence" value="ECO:0007669"/>
    <property type="project" value="InterPro"/>
</dbReference>
<comment type="caution">
    <text evidence="10">The sequence shown here is derived from an EMBL/GenBank/DDBJ whole genome shotgun (WGS) entry which is preliminary data.</text>
</comment>
<reference evidence="10" key="1">
    <citation type="submission" date="2022-07" db="EMBL/GenBank/DDBJ databases">
        <authorList>
            <person name="Trinca V."/>
            <person name="Uliana J.V.C."/>
            <person name="Torres T.T."/>
            <person name="Ward R.J."/>
            <person name="Monesi N."/>
        </authorList>
    </citation>
    <scope>NUCLEOTIDE SEQUENCE</scope>
    <source>
        <strain evidence="10">HSMRA1968</strain>
        <tissue evidence="10">Whole embryos</tissue>
    </source>
</reference>
<keyword evidence="5" id="KW-1133">Transmembrane helix</keyword>
<dbReference type="AlphaFoldDB" id="A0A9Q0NB28"/>
<dbReference type="GO" id="GO:0030431">
    <property type="term" value="P:sleep"/>
    <property type="evidence" value="ECO:0007669"/>
    <property type="project" value="InterPro"/>
</dbReference>
<evidence type="ECO:0000256" key="7">
    <source>
        <dbReference type="ARBA" id="ARBA00023180"/>
    </source>
</evidence>